<reference evidence="7 8" key="1">
    <citation type="submission" date="2018-10" db="EMBL/GenBank/DDBJ databases">
        <title>Dokdonia luteus sp. nov., isolated from sea water.</title>
        <authorList>
            <person name="Zhou L.Y."/>
            <person name="Du Z.J."/>
        </authorList>
    </citation>
    <scope>NUCLEOTIDE SEQUENCE [LARGE SCALE GENOMIC DNA]</scope>
    <source>
        <strain evidence="7 8">SH27</strain>
    </source>
</reference>
<dbReference type="PANTHER" id="PTHR38480:SF1">
    <property type="entry name" value="SLR0254 PROTEIN"/>
    <property type="match status" value="1"/>
</dbReference>
<feature type="transmembrane region" description="Helical" evidence="5">
    <location>
        <begin position="112"/>
        <end position="133"/>
    </location>
</feature>
<keyword evidence="2 5" id="KW-0812">Transmembrane</keyword>
<name>A0A3M0GMR6_9FLAO</name>
<evidence type="ECO:0000313" key="8">
    <source>
        <dbReference type="Proteomes" id="UP000281985"/>
    </source>
</evidence>
<protein>
    <submittedName>
        <fullName evidence="7">RDD family protein</fullName>
    </submittedName>
</protein>
<dbReference type="OrthoDB" id="9814143at2"/>
<keyword evidence="3 5" id="KW-1133">Transmembrane helix</keyword>
<evidence type="ECO:0000256" key="5">
    <source>
        <dbReference type="SAM" id="Phobius"/>
    </source>
</evidence>
<dbReference type="EMBL" id="REFV01000001">
    <property type="protein sequence ID" value="RMB64022.1"/>
    <property type="molecule type" value="Genomic_DNA"/>
</dbReference>
<dbReference type="InterPro" id="IPR010432">
    <property type="entry name" value="RDD"/>
</dbReference>
<evidence type="ECO:0000259" key="6">
    <source>
        <dbReference type="Pfam" id="PF06271"/>
    </source>
</evidence>
<gene>
    <name evidence="7" type="ORF">EAX61_01175</name>
</gene>
<evidence type="ECO:0000256" key="4">
    <source>
        <dbReference type="ARBA" id="ARBA00023136"/>
    </source>
</evidence>
<evidence type="ECO:0000256" key="3">
    <source>
        <dbReference type="ARBA" id="ARBA00022989"/>
    </source>
</evidence>
<comment type="caution">
    <text evidence="7">The sequence shown here is derived from an EMBL/GenBank/DDBJ whole genome shotgun (WGS) entry which is preliminary data.</text>
</comment>
<feature type="transmembrane region" description="Helical" evidence="5">
    <location>
        <begin position="59"/>
        <end position="77"/>
    </location>
</feature>
<evidence type="ECO:0000256" key="2">
    <source>
        <dbReference type="ARBA" id="ARBA00022692"/>
    </source>
</evidence>
<comment type="subcellular location">
    <subcellularLocation>
        <location evidence="1">Membrane</location>
        <topology evidence="1">Multi-pass membrane protein</topology>
    </subcellularLocation>
</comment>
<dbReference type="Pfam" id="PF06271">
    <property type="entry name" value="RDD"/>
    <property type="match status" value="1"/>
</dbReference>
<dbReference type="RefSeq" id="WP_121915818.1">
    <property type="nucleotide sequence ID" value="NZ_REFV01000001.1"/>
</dbReference>
<dbReference type="AlphaFoldDB" id="A0A3M0GMR6"/>
<feature type="domain" description="RDD" evidence="6">
    <location>
        <begin position="18"/>
        <end position="146"/>
    </location>
</feature>
<organism evidence="7 8">
    <name type="scientific">Dokdonia sinensis</name>
    <dbReference type="NCBI Taxonomy" id="2479847"/>
    <lineage>
        <taxon>Bacteria</taxon>
        <taxon>Pseudomonadati</taxon>
        <taxon>Bacteroidota</taxon>
        <taxon>Flavobacteriia</taxon>
        <taxon>Flavobacteriales</taxon>
        <taxon>Flavobacteriaceae</taxon>
        <taxon>Dokdonia</taxon>
    </lineage>
</organism>
<evidence type="ECO:0000256" key="1">
    <source>
        <dbReference type="ARBA" id="ARBA00004141"/>
    </source>
</evidence>
<keyword evidence="4 5" id="KW-0472">Membrane</keyword>
<dbReference type="GO" id="GO:0016020">
    <property type="term" value="C:membrane"/>
    <property type="evidence" value="ECO:0007669"/>
    <property type="project" value="UniProtKB-SubCell"/>
</dbReference>
<accession>A0A3M0GMR6</accession>
<dbReference type="Proteomes" id="UP000281985">
    <property type="component" value="Unassembled WGS sequence"/>
</dbReference>
<dbReference type="PANTHER" id="PTHR38480">
    <property type="entry name" value="SLR0254 PROTEIN"/>
    <property type="match status" value="1"/>
</dbReference>
<sequence>MDNFQIETAQNVSIYQNVAGIGDRLLAFLIDFLIIGAYTFFSFFLLGAFGLDRADQWEIIAFFMVIGLPVFLYYLLFETFWDGKTPGKSAMKLKVVKLDGSKPGFGSFFVRWIMRIIDISLSTGGVAVVTILLNDRGQRLGDIAAGTTVISEKKQANLSETLLVDIPEGYVPTYPQVTVFSDKDMQTIKTLYSNARSNGNHNVIVKLSDKLKTMMSIEPSEKPFEFVNRVIADYNYYTQR</sequence>
<evidence type="ECO:0000313" key="7">
    <source>
        <dbReference type="EMBL" id="RMB64022.1"/>
    </source>
</evidence>
<proteinExistence type="predicted"/>
<keyword evidence="8" id="KW-1185">Reference proteome</keyword>
<feature type="transmembrane region" description="Helical" evidence="5">
    <location>
        <begin position="25"/>
        <end position="47"/>
    </location>
</feature>